<feature type="transmembrane region" description="Helical" evidence="8">
    <location>
        <begin position="208"/>
        <end position="227"/>
    </location>
</feature>
<dbReference type="Pfam" id="PF12832">
    <property type="entry name" value="MFS_1_like"/>
    <property type="match status" value="1"/>
</dbReference>
<dbReference type="PIRSF" id="PIRSF004925">
    <property type="entry name" value="HcaT"/>
    <property type="match status" value="1"/>
</dbReference>
<dbReference type="SUPFAM" id="SSF103473">
    <property type="entry name" value="MFS general substrate transporter"/>
    <property type="match status" value="1"/>
</dbReference>
<feature type="transmembrane region" description="Helical" evidence="8">
    <location>
        <begin position="360"/>
        <end position="381"/>
    </location>
</feature>
<evidence type="ECO:0000256" key="3">
    <source>
        <dbReference type="ARBA" id="ARBA00022475"/>
    </source>
</evidence>
<evidence type="ECO:0000259" key="9">
    <source>
        <dbReference type="Pfam" id="PF12832"/>
    </source>
</evidence>
<keyword evidence="7 8" id="KW-0472">Membrane</keyword>
<feature type="transmembrane region" description="Helical" evidence="8">
    <location>
        <begin position="239"/>
        <end position="259"/>
    </location>
</feature>
<dbReference type="InterPro" id="IPR026032">
    <property type="entry name" value="HcaT-like"/>
</dbReference>
<feature type="transmembrane region" description="Helical" evidence="8">
    <location>
        <begin position="163"/>
        <end position="182"/>
    </location>
</feature>
<feature type="transmembrane region" description="Helical" evidence="8">
    <location>
        <begin position="76"/>
        <end position="94"/>
    </location>
</feature>
<feature type="transmembrane region" description="Helical" evidence="8">
    <location>
        <begin position="271"/>
        <end position="290"/>
    </location>
</feature>
<evidence type="ECO:0000256" key="6">
    <source>
        <dbReference type="ARBA" id="ARBA00022989"/>
    </source>
</evidence>
<evidence type="ECO:0000256" key="8">
    <source>
        <dbReference type="SAM" id="Phobius"/>
    </source>
</evidence>
<sequence>MGGTIAAMIPYWRLSGYYFFYFAFIGAFSPYFSLYLQSVGRSAGQIAVLMSLMSVMRMLAPTLWGWLADRVGVRTPIVRLSAALSVAGFGGFLVSDAYGAQFVSMAFLAFFWSAALPLVETLTFSHLAGKAGSYGNIRVWGSVGFVVAVVGLGYLLDDLPIRAVLWIALATLGGILLCALTIPEARRPPTHEEHVPLRTVLRRPEVRALLAACFFMSAAHGALYVFYSVHLVEHGYSKSVVGWMWALGVVAEILVFMGMPRIVKAYSLRGILVFSFAVAVLRFVLIGWGADSLAVLLFAQILHGATFGSYHAAAVAVVNNWFGVRHQAQGQAFYGSISFGAGGMIGGLISGYTWEWIGPAWTYTAGSVFALAGLVVLVAGWRVRPSAA</sequence>
<feature type="transmembrane region" description="Helical" evidence="8">
    <location>
        <begin position="18"/>
        <end position="36"/>
    </location>
</feature>
<feature type="transmembrane region" description="Helical" evidence="8">
    <location>
        <begin position="139"/>
        <end position="157"/>
    </location>
</feature>
<keyword evidence="11" id="KW-1185">Reference proteome</keyword>
<gene>
    <name evidence="10" type="ORF">GCM10007933_23260</name>
</gene>
<name>A0ABQ6FEF0_9RHOO</name>
<evidence type="ECO:0000313" key="10">
    <source>
        <dbReference type="EMBL" id="GLT22865.1"/>
    </source>
</evidence>
<evidence type="ECO:0000313" key="11">
    <source>
        <dbReference type="Proteomes" id="UP001157167"/>
    </source>
</evidence>
<protein>
    <submittedName>
        <fullName evidence="10">MFS metabolite transporter</fullName>
    </submittedName>
</protein>
<evidence type="ECO:0000256" key="2">
    <source>
        <dbReference type="ARBA" id="ARBA00022448"/>
    </source>
</evidence>
<evidence type="ECO:0000256" key="1">
    <source>
        <dbReference type="ARBA" id="ARBA00004429"/>
    </source>
</evidence>
<keyword evidence="3" id="KW-1003">Cell membrane</keyword>
<feature type="domain" description="Major facilitator superfamily associated" evidence="9">
    <location>
        <begin position="11"/>
        <end position="364"/>
    </location>
</feature>
<evidence type="ECO:0000256" key="4">
    <source>
        <dbReference type="ARBA" id="ARBA00022519"/>
    </source>
</evidence>
<dbReference type="InterPro" id="IPR024989">
    <property type="entry name" value="MFS_assoc_dom"/>
</dbReference>
<dbReference type="NCBIfam" id="NF037955">
    <property type="entry name" value="mfs"/>
    <property type="match status" value="1"/>
</dbReference>
<keyword evidence="2" id="KW-0813">Transport</keyword>
<keyword evidence="5 8" id="KW-0812">Transmembrane</keyword>
<dbReference type="InterPro" id="IPR036259">
    <property type="entry name" value="MFS_trans_sf"/>
</dbReference>
<keyword evidence="4" id="KW-0997">Cell inner membrane</keyword>
<dbReference type="PANTHER" id="PTHR23522">
    <property type="entry name" value="BLL5896 PROTEIN"/>
    <property type="match status" value="1"/>
</dbReference>
<dbReference type="CDD" id="cd17335">
    <property type="entry name" value="MFS_MFSD6"/>
    <property type="match status" value="1"/>
</dbReference>
<dbReference type="EMBL" id="BSPX01000033">
    <property type="protein sequence ID" value="GLT22865.1"/>
    <property type="molecule type" value="Genomic_DNA"/>
</dbReference>
<feature type="transmembrane region" description="Helical" evidence="8">
    <location>
        <begin position="42"/>
        <end position="64"/>
    </location>
</feature>
<comment type="caution">
    <text evidence="10">The sequence shown here is derived from an EMBL/GenBank/DDBJ whole genome shotgun (WGS) entry which is preliminary data.</text>
</comment>
<organism evidence="10 11">
    <name type="scientific">Zoogloea oryzae</name>
    <dbReference type="NCBI Taxonomy" id="310767"/>
    <lineage>
        <taxon>Bacteria</taxon>
        <taxon>Pseudomonadati</taxon>
        <taxon>Pseudomonadota</taxon>
        <taxon>Betaproteobacteria</taxon>
        <taxon>Rhodocyclales</taxon>
        <taxon>Zoogloeaceae</taxon>
        <taxon>Zoogloea</taxon>
    </lineage>
</organism>
<dbReference type="PANTHER" id="PTHR23522:SF10">
    <property type="entry name" value="3-PHENYLPROPIONIC ACID TRANSPORTER-RELATED"/>
    <property type="match status" value="1"/>
</dbReference>
<comment type="subcellular location">
    <subcellularLocation>
        <location evidence="1">Cell inner membrane</location>
        <topology evidence="1">Multi-pass membrane protein</topology>
    </subcellularLocation>
</comment>
<proteinExistence type="predicted"/>
<evidence type="ECO:0000256" key="7">
    <source>
        <dbReference type="ARBA" id="ARBA00023136"/>
    </source>
</evidence>
<evidence type="ECO:0000256" key="5">
    <source>
        <dbReference type="ARBA" id="ARBA00022692"/>
    </source>
</evidence>
<feature type="transmembrane region" description="Helical" evidence="8">
    <location>
        <begin position="296"/>
        <end position="321"/>
    </location>
</feature>
<keyword evidence="6 8" id="KW-1133">Transmembrane helix</keyword>
<feature type="transmembrane region" description="Helical" evidence="8">
    <location>
        <begin position="333"/>
        <end position="354"/>
    </location>
</feature>
<dbReference type="Gene3D" id="1.20.1250.20">
    <property type="entry name" value="MFS general substrate transporter like domains"/>
    <property type="match status" value="2"/>
</dbReference>
<reference evidence="11" key="1">
    <citation type="journal article" date="2019" name="Int. J. Syst. Evol. Microbiol.">
        <title>The Global Catalogue of Microorganisms (GCM) 10K type strain sequencing project: providing services to taxonomists for standard genome sequencing and annotation.</title>
        <authorList>
            <consortium name="The Broad Institute Genomics Platform"/>
            <consortium name="The Broad Institute Genome Sequencing Center for Infectious Disease"/>
            <person name="Wu L."/>
            <person name="Ma J."/>
        </authorList>
    </citation>
    <scope>NUCLEOTIDE SEQUENCE [LARGE SCALE GENOMIC DNA]</scope>
    <source>
        <strain evidence="11">NBRC 102407</strain>
    </source>
</reference>
<feature type="transmembrane region" description="Helical" evidence="8">
    <location>
        <begin position="100"/>
        <end position="119"/>
    </location>
</feature>
<accession>A0ABQ6FEF0</accession>
<dbReference type="Proteomes" id="UP001157167">
    <property type="component" value="Unassembled WGS sequence"/>
</dbReference>